<accession>A0ACB7VQ40</accession>
<name>A0ACB7VQ40_DIOAL</name>
<sequence>MGVGTGGDGNLSSIWTPGGKMTMTAMIIVTALFILLFFHLYSRLFLRPREPYLPPRPPVIRRRPLVFVETRPSTIPSSAPPRGLDPIVIESISPVVVFHNDGEIGIVCAVCLGEIEEGELARIVPKCGHGFHVECIDMWLASHATCPLCRAAVEPIGKQGLGIDSKAPRGGHPRVQPGGETVAPDLDLERGMVAEWAPPVTARRERVR</sequence>
<reference evidence="2" key="1">
    <citation type="journal article" date="2022" name="Nat. Commun.">
        <title>Chromosome evolution and the genetic basis of agronomically important traits in greater yam.</title>
        <authorList>
            <person name="Bredeson J.V."/>
            <person name="Lyons J.B."/>
            <person name="Oniyinde I.O."/>
            <person name="Okereke N.R."/>
            <person name="Kolade O."/>
            <person name="Nnabue I."/>
            <person name="Nwadili C.O."/>
            <person name="Hribova E."/>
            <person name="Parker M."/>
            <person name="Nwogha J."/>
            <person name="Shu S."/>
            <person name="Carlson J."/>
            <person name="Kariba R."/>
            <person name="Muthemba S."/>
            <person name="Knop K."/>
            <person name="Barton G.J."/>
            <person name="Sherwood A.V."/>
            <person name="Lopez-Montes A."/>
            <person name="Asiedu R."/>
            <person name="Jamnadass R."/>
            <person name="Muchugi A."/>
            <person name="Goodstein D."/>
            <person name="Egesi C.N."/>
            <person name="Featherston J."/>
            <person name="Asfaw A."/>
            <person name="Simpson G.G."/>
            <person name="Dolezel J."/>
            <person name="Hendre P.S."/>
            <person name="Van Deynze A."/>
            <person name="Kumar P.L."/>
            <person name="Obidiegwu J.E."/>
            <person name="Bhattacharjee R."/>
            <person name="Rokhsar D.S."/>
        </authorList>
    </citation>
    <scope>NUCLEOTIDE SEQUENCE [LARGE SCALE GENOMIC DNA]</scope>
    <source>
        <strain evidence="2">cv. TDa95/00328</strain>
    </source>
</reference>
<keyword evidence="2" id="KW-1185">Reference proteome</keyword>
<organism evidence="1 2">
    <name type="scientific">Dioscorea alata</name>
    <name type="common">Purple yam</name>
    <dbReference type="NCBI Taxonomy" id="55571"/>
    <lineage>
        <taxon>Eukaryota</taxon>
        <taxon>Viridiplantae</taxon>
        <taxon>Streptophyta</taxon>
        <taxon>Embryophyta</taxon>
        <taxon>Tracheophyta</taxon>
        <taxon>Spermatophyta</taxon>
        <taxon>Magnoliopsida</taxon>
        <taxon>Liliopsida</taxon>
        <taxon>Dioscoreales</taxon>
        <taxon>Dioscoreaceae</taxon>
        <taxon>Dioscorea</taxon>
    </lineage>
</organism>
<evidence type="ECO:0000313" key="1">
    <source>
        <dbReference type="EMBL" id="KAH7676577.1"/>
    </source>
</evidence>
<dbReference type="EMBL" id="CM037017">
    <property type="protein sequence ID" value="KAH7676577.1"/>
    <property type="molecule type" value="Genomic_DNA"/>
</dbReference>
<gene>
    <name evidence="1" type="ORF">IHE45_07G026200</name>
</gene>
<proteinExistence type="predicted"/>
<evidence type="ECO:0000313" key="2">
    <source>
        <dbReference type="Proteomes" id="UP000827976"/>
    </source>
</evidence>
<dbReference type="Proteomes" id="UP000827976">
    <property type="component" value="Chromosome 7"/>
</dbReference>
<comment type="caution">
    <text evidence="1">The sequence shown here is derived from an EMBL/GenBank/DDBJ whole genome shotgun (WGS) entry which is preliminary data.</text>
</comment>
<protein>
    <submittedName>
        <fullName evidence="1">E3 ubiquitin ligase protein</fullName>
    </submittedName>
</protein>